<dbReference type="Gene3D" id="3.30.70.1210">
    <property type="entry name" value="Crispr-associated protein, domain 2"/>
    <property type="match status" value="1"/>
</dbReference>
<sequence length="205" mass="23731">MYYLSRVEINNKNAKEIKEFNHLGAYHNWVEQMFPENIENGVRPRHLWRIDILNGVKYLLVLSEEKPDLDILESHGIKGTGIIKEYDKLLDTIKIDSVLKFRLTANPVRQFNGKAYPHVTVKQQRKWLLDRAEANGFTLDDNYFTIVSRDYVPLKRKNSRGCNLSRVSFEGILKVTDVDSFKDILVNGLGREKAFGMGLMTVVPF</sequence>
<dbReference type="PATRIC" id="fig|1423740.3.peg.1213"/>
<dbReference type="InterPro" id="IPR010179">
    <property type="entry name" value="CRISPR-assoc_prot_Cse3"/>
</dbReference>
<dbReference type="OrthoDB" id="9795689at2"/>
<dbReference type="RefSeq" id="WP_025020660.1">
    <property type="nucleotide sequence ID" value="NZ_AZFH01000155.1"/>
</dbReference>
<dbReference type="STRING" id="1423740.FC36_GL001127"/>
<organism evidence="1 2">
    <name type="scientific">Ligilactobacillus equi DSM 15833 = JCM 10991</name>
    <dbReference type="NCBI Taxonomy" id="1423740"/>
    <lineage>
        <taxon>Bacteria</taxon>
        <taxon>Bacillati</taxon>
        <taxon>Bacillota</taxon>
        <taxon>Bacilli</taxon>
        <taxon>Lactobacillales</taxon>
        <taxon>Lactobacillaceae</taxon>
        <taxon>Ligilactobacillus</taxon>
    </lineage>
</organism>
<dbReference type="SMART" id="SM01101">
    <property type="entry name" value="CRISPR_assoc"/>
    <property type="match status" value="1"/>
</dbReference>
<dbReference type="CDD" id="cd09727">
    <property type="entry name" value="Cas6_I-E"/>
    <property type="match status" value="1"/>
</dbReference>
<comment type="caution">
    <text evidence="1">The sequence shown here is derived from an EMBL/GenBank/DDBJ whole genome shotgun (WGS) entry which is preliminary data.</text>
</comment>
<dbReference type="AlphaFoldDB" id="A0A0R1TAF7"/>
<dbReference type="SUPFAM" id="SSF117987">
    <property type="entry name" value="CRISPR-associated protein"/>
    <property type="match status" value="2"/>
</dbReference>
<evidence type="ECO:0000313" key="1">
    <source>
        <dbReference type="EMBL" id="KRL78240.1"/>
    </source>
</evidence>
<reference evidence="1 2" key="1">
    <citation type="journal article" date="2015" name="Genome Announc.">
        <title>Expanding the biotechnology potential of lactobacilli through comparative genomics of 213 strains and associated genera.</title>
        <authorList>
            <person name="Sun Z."/>
            <person name="Harris H.M."/>
            <person name="McCann A."/>
            <person name="Guo C."/>
            <person name="Argimon S."/>
            <person name="Zhang W."/>
            <person name="Yang X."/>
            <person name="Jeffery I.B."/>
            <person name="Cooney J.C."/>
            <person name="Kagawa T.F."/>
            <person name="Liu W."/>
            <person name="Song Y."/>
            <person name="Salvetti E."/>
            <person name="Wrobel A."/>
            <person name="Rasinkangas P."/>
            <person name="Parkhill J."/>
            <person name="Rea M.C."/>
            <person name="O'Sullivan O."/>
            <person name="Ritari J."/>
            <person name="Douillard F.P."/>
            <person name="Paul Ross R."/>
            <person name="Yang R."/>
            <person name="Briner A.E."/>
            <person name="Felis G.E."/>
            <person name="de Vos W.M."/>
            <person name="Barrangou R."/>
            <person name="Klaenhammer T.R."/>
            <person name="Caufield P.W."/>
            <person name="Cui Y."/>
            <person name="Zhang H."/>
            <person name="O'Toole P.W."/>
        </authorList>
    </citation>
    <scope>NUCLEOTIDE SEQUENCE [LARGE SCALE GENOMIC DNA]</scope>
    <source>
        <strain evidence="1 2">DSM 15833</strain>
    </source>
</reference>
<gene>
    <name evidence="1" type="ORF">FC36_GL001127</name>
</gene>
<proteinExistence type="predicted"/>
<accession>A0A0R1TAF7</accession>
<dbReference type="NCBIfam" id="TIGR01907">
    <property type="entry name" value="casE_Cse3"/>
    <property type="match status" value="1"/>
</dbReference>
<dbReference type="EMBL" id="AZFH01000155">
    <property type="protein sequence ID" value="KRL78240.1"/>
    <property type="molecule type" value="Genomic_DNA"/>
</dbReference>
<dbReference type="Proteomes" id="UP000051048">
    <property type="component" value="Unassembled WGS sequence"/>
</dbReference>
<dbReference type="Pfam" id="PF08798">
    <property type="entry name" value="CRISPR_assoc"/>
    <property type="match status" value="1"/>
</dbReference>
<dbReference type="Gene3D" id="3.30.70.1200">
    <property type="entry name" value="Crispr-associated protein, domain 1"/>
    <property type="match status" value="1"/>
</dbReference>
<protein>
    <submittedName>
        <fullName evidence="1">Crispr-associated protein</fullName>
    </submittedName>
</protein>
<name>A0A0R1TAF7_9LACO</name>
<evidence type="ECO:0000313" key="2">
    <source>
        <dbReference type="Proteomes" id="UP000051048"/>
    </source>
</evidence>